<accession>A0A7C4EYG2</accession>
<protein>
    <submittedName>
        <fullName evidence="1">Uncharacterized protein</fullName>
    </submittedName>
</protein>
<dbReference type="PROSITE" id="PS51257">
    <property type="entry name" value="PROKAR_LIPOPROTEIN"/>
    <property type="match status" value="1"/>
</dbReference>
<dbReference type="EMBL" id="DTGT01000359">
    <property type="protein sequence ID" value="HGH61815.1"/>
    <property type="molecule type" value="Genomic_DNA"/>
</dbReference>
<dbReference type="AlphaFoldDB" id="A0A7C4EYG2"/>
<organism evidence="1">
    <name type="scientific">Desulfomonile tiedjei</name>
    <dbReference type="NCBI Taxonomy" id="2358"/>
    <lineage>
        <taxon>Bacteria</taxon>
        <taxon>Pseudomonadati</taxon>
        <taxon>Thermodesulfobacteriota</taxon>
        <taxon>Desulfomonilia</taxon>
        <taxon>Desulfomonilales</taxon>
        <taxon>Desulfomonilaceae</taxon>
        <taxon>Desulfomonile</taxon>
    </lineage>
</organism>
<gene>
    <name evidence="1" type="ORF">ENV54_11015</name>
</gene>
<sequence length="144" mass="16131">MTWLERPTMKSPSILAAVAVVAILTTACIPLRFLKGGLHRSVDENLTIVGLTQDPKKYLDKEIVFSVRYYKKGDLPCPLGPDYINIIIADRVSYITLNKVWIKKDRASVLGTLKEMETIVMKARVFAVDAAKDPNLEALEIVKE</sequence>
<evidence type="ECO:0000313" key="1">
    <source>
        <dbReference type="EMBL" id="HGH61815.1"/>
    </source>
</evidence>
<comment type="caution">
    <text evidence="1">The sequence shown here is derived from an EMBL/GenBank/DDBJ whole genome shotgun (WGS) entry which is preliminary data.</text>
</comment>
<proteinExistence type="predicted"/>
<reference evidence="1" key="1">
    <citation type="journal article" date="2020" name="mSystems">
        <title>Genome- and Community-Level Interaction Insights into Carbon Utilization and Element Cycling Functions of Hydrothermarchaeota in Hydrothermal Sediment.</title>
        <authorList>
            <person name="Zhou Z."/>
            <person name="Liu Y."/>
            <person name="Xu W."/>
            <person name="Pan J."/>
            <person name="Luo Z.H."/>
            <person name="Li M."/>
        </authorList>
    </citation>
    <scope>NUCLEOTIDE SEQUENCE [LARGE SCALE GENOMIC DNA]</scope>
    <source>
        <strain evidence="1">SpSt-769</strain>
    </source>
</reference>
<name>A0A7C4EYG2_9BACT</name>